<dbReference type="InterPro" id="IPR000878">
    <property type="entry name" value="4pyrrol_Mease"/>
</dbReference>
<evidence type="ECO:0000313" key="7">
    <source>
        <dbReference type="EMBL" id="MDA4844667.1"/>
    </source>
</evidence>
<keyword evidence="3" id="KW-0489">Methyltransferase</keyword>
<gene>
    <name evidence="7" type="primary">cbiE</name>
    <name evidence="7" type="ORF">OOZ53_04860</name>
</gene>
<organism evidence="7 8">
    <name type="scientific">Hoeflea poritis</name>
    <dbReference type="NCBI Taxonomy" id="2993659"/>
    <lineage>
        <taxon>Bacteria</taxon>
        <taxon>Pseudomonadati</taxon>
        <taxon>Pseudomonadota</taxon>
        <taxon>Alphaproteobacteria</taxon>
        <taxon>Hyphomicrobiales</taxon>
        <taxon>Rhizobiaceae</taxon>
        <taxon>Hoeflea</taxon>
    </lineage>
</organism>
<dbReference type="RefSeq" id="WP_271088196.1">
    <property type="nucleotide sequence ID" value="NZ_JAPJZH010000002.1"/>
</dbReference>
<evidence type="ECO:0000256" key="2">
    <source>
        <dbReference type="ARBA" id="ARBA00022573"/>
    </source>
</evidence>
<accession>A0ABT4VIX2</accession>
<feature type="domain" description="Tetrapyrrole methylase" evidence="6">
    <location>
        <begin position="10"/>
        <end position="201"/>
    </location>
</feature>
<dbReference type="PANTHER" id="PTHR43182">
    <property type="entry name" value="COBALT-PRECORRIN-6B C(15)-METHYLTRANSFERASE (DECARBOXYLATING)"/>
    <property type="match status" value="1"/>
</dbReference>
<evidence type="ECO:0000256" key="1">
    <source>
        <dbReference type="ARBA" id="ARBA00004953"/>
    </source>
</evidence>
<sequence length="420" mass="44431">MSEGAERAWLTILGIGDDGMNSLTPPALALMKSARTLVAPQRVLDSLDPSSLGLENSEIVPWTMGVGPTLEFLAARRGTPVTILATGDPMHFGIGATMRRTIDADEMLVIPSPSGFSLAAARMGWSLSDVACISLHGRAAAGLQPHILPANRILSLTSVGRTIHEAAQLLVSRGYGGSRLTVLEHMGGKAERTVALTADEAGAFDADNPRFADFNVLAIECVAGEGVSILPCVPGLPDDAFVHDGQLTKREVRAITLSALQPCPHGVLWDVGAGCGSVSIEWMRAALGAKAVAIEAESERRAMIGENATRLGTPRLNIVWGRAPDELADLDAPDAVFIGGGLAEQGVFEACWQALKPGGRLVANTVTLENEARLAQLHAEYGGSLTRVAVSRAKDIGRYRGWKPFMPVTQWAVQKAWGEP</sequence>
<protein>
    <submittedName>
        <fullName evidence="7">Precorrin-6y C5,15-methyltransferase (Decarboxylating) subunit CbiE</fullName>
    </submittedName>
</protein>
<keyword evidence="8" id="KW-1185">Reference proteome</keyword>
<evidence type="ECO:0000256" key="4">
    <source>
        <dbReference type="ARBA" id="ARBA00022679"/>
    </source>
</evidence>
<dbReference type="InterPro" id="IPR035996">
    <property type="entry name" value="4pyrrol_Methylase_sf"/>
</dbReference>
<keyword evidence="2" id="KW-0169">Cobalamin biosynthesis</keyword>
<dbReference type="NCBIfam" id="TIGR02467">
    <property type="entry name" value="CbiE"/>
    <property type="match status" value="1"/>
</dbReference>
<evidence type="ECO:0000259" key="6">
    <source>
        <dbReference type="Pfam" id="PF00590"/>
    </source>
</evidence>
<dbReference type="InterPro" id="IPR014777">
    <property type="entry name" value="4pyrrole_Mease_sub1"/>
</dbReference>
<comment type="pathway">
    <text evidence="1">Cofactor biosynthesis; adenosylcobalamin biosynthesis.</text>
</comment>
<dbReference type="CDD" id="cd02440">
    <property type="entry name" value="AdoMet_MTases"/>
    <property type="match status" value="1"/>
</dbReference>
<dbReference type="EMBL" id="JAPJZH010000002">
    <property type="protein sequence ID" value="MDA4844667.1"/>
    <property type="molecule type" value="Genomic_DNA"/>
</dbReference>
<keyword evidence="5" id="KW-0949">S-adenosyl-L-methionine</keyword>
<dbReference type="InterPro" id="IPR006365">
    <property type="entry name" value="Cbl_synth_CobL"/>
</dbReference>
<comment type="caution">
    <text evidence="7">The sequence shown here is derived from an EMBL/GenBank/DDBJ whole genome shotgun (WGS) entry which is preliminary data.</text>
</comment>
<dbReference type="NCBIfam" id="TIGR02469">
    <property type="entry name" value="CbiT"/>
    <property type="match status" value="1"/>
</dbReference>
<dbReference type="InterPro" id="IPR050714">
    <property type="entry name" value="Cobalamin_biosynth_MTase"/>
</dbReference>
<dbReference type="Proteomes" id="UP001148313">
    <property type="component" value="Unassembled WGS sequence"/>
</dbReference>
<dbReference type="InterPro" id="IPR029063">
    <property type="entry name" value="SAM-dependent_MTases_sf"/>
</dbReference>
<dbReference type="SUPFAM" id="SSF53790">
    <property type="entry name" value="Tetrapyrrole methylase"/>
    <property type="match status" value="1"/>
</dbReference>
<evidence type="ECO:0000256" key="5">
    <source>
        <dbReference type="ARBA" id="ARBA00022691"/>
    </source>
</evidence>
<evidence type="ECO:0000313" key="8">
    <source>
        <dbReference type="Proteomes" id="UP001148313"/>
    </source>
</evidence>
<dbReference type="SUPFAM" id="SSF53335">
    <property type="entry name" value="S-adenosyl-L-methionine-dependent methyltransferases"/>
    <property type="match status" value="1"/>
</dbReference>
<proteinExistence type="predicted"/>
<dbReference type="Gene3D" id="3.40.1010.10">
    <property type="entry name" value="Cobalt-precorrin-4 Transmethylase, Domain 1"/>
    <property type="match status" value="1"/>
</dbReference>
<dbReference type="InterPro" id="IPR012818">
    <property type="entry name" value="CbiE"/>
</dbReference>
<name>A0ABT4VIX2_9HYPH</name>
<reference evidence="7" key="1">
    <citation type="submission" date="2022-11" db="EMBL/GenBank/DDBJ databases">
        <title>Hoeflea poritis sp. nov., isolated from scleractinian coral Porites lutea.</title>
        <authorList>
            <person name="Zhang G."/>
            <person name="Wei Q."/>
            <person name="Cai L."/>
        </authorList>
    </citation>
    <scope>NUCLEOTIDE SEQUENCE</scope>
    <source>
        <strain evidence="7">E7-10</strain>
    </source>
</reference>
<dbReference type="Gene3D" id="3.40.50.150">
    <property type="entry name" value="Vaccinia Virus protein VP39"/>
    <property type="match status" value="1"/>
</dbReference>
<dbReference type="CDD" id="cd11644">
    <property type="entry name" value="Precorrin-6Y-MT"/>
    <property type="match status" value="1"/>
</dbReference>
<dbReference type="Pfam" id="PF00590">
    <property type="entry name" value="TP_methylase"/>
    <property type="match status" value="1"/>
</dbReference>
<keyword evidence="4" id="KW-0808">Transferase</keyword>
<evidence type="ECO:0000256" key="3">
    <source>
        <dbReference type="ARBA" id="ARBA00022603"/>
    </source>
</evidence>
<dbReference type="InterPro" id="IPR014008">
    <property type="entry name" value="Cbl_synth_MTase_CbiT"/>
</dbReference>
<dbReference type="PANTHER" id="PTHR43182:SF1">
    <property type="entry name" value="COBALT-PRECORRIN-7 C(5)-METHYLTRANSFERASE"/>
    <property type="match status" value="1"/>
</dbReference>
<dbReference type="PIRSF" id="PIRSF036428">
    <property type="entry name" value="CobL"/>
    <property type="match status" value="1"/>
</dbReference>